<dbReference type="EMBL" id="FZOC01000001">
    <property type="protein sequence ID" value="SNR61636.1"/>
    <property type="molecule type" value="Genomic_DNA"/>
</dbReference>
<dbReference type="InterPro" id="IPR011055">
    <property type="entry name" value="Dup_hybrid_motif"/>
</dbReference>
<dbReference type="InterPro" id="IPR016047">
    <property type="entry name" value="M23ase_b-sheet_dom"/>
</dbReference>
<evidence type="ECO:0000313" key="3">
    <source>
        <dbReference type="EMBL" id="SNR61636.1"/>
    </source>
</evidence>
<gene>
    <name evidence="3" type="ORF">SAMN04488503_0379</name>
</gene>
<organism evidence="3 4">
    <name type="scientific">Humidesulfovibrio mexicanus</name>
    <dbReference type="NCBI Taxonomy" id="147047"/>
    <lineage>
        <taxon>Bacteria</taxon>
        <taxon>Pseudomonadati</taxon>
        <taxon>Thermodesulfobacteriota</taxon>
        <taxon>Desulfovibrionia</taxon>
        <taxon>Desulfovibrionales</taxon>
        <taxon>Desulfovibrionaceae</taxon>
        <taxon>Humidesulfovibrio</taxon>
    </lineage>
</organism>
<dbReference type="InterPro" id="IPR050570">
    <property type="entry name" value="Cell_wall_metabolism_enzyme"/>
</dbReference>
<reference evidence="3 4" key="1">
    <citation type="submission" date="2017-06" db="EMBL/GenBank/DDBJ databases">
        <authorList>
            <person name="Kim H.J."/>
            <person name="Triplett B.A."/>
        </authorList>
    </citation>
    <scope>NUCLEOTIDE SEQUENCE [LARGE SCALE GENOMIC DNA]</scope>
    <source>
        <strain evidence="3 4">DSM 13116</strain>
    </source>
</reference>
<dbReference type="PANTHER" id="PTHR21666:SF289">
    <property type="entry name" value="L-ALA--D-GLU ENDOPEPTIDASE"/>
    <property type="match status" value="1"/>
</dbReference>
<dbReference type="GO" id="GO:0004222">
    <property type="term" value="F:metalloendopeptidase activity"/>
    <property type="evidence" value="ECO:0007669"/>
    <property type="project" value="TreeGrafter"/>
</dbReference>
<proteinExistence type="predicted"/>
<protein>
    <submittedName>
        <fullName evidence="3">Peptidase family M23</fullName>
    </submittedName>
</protein>
<dbReference type="PANTHER" id="PTHR21666">
    <property type="entry name" value="PEPTIDASE-RELATED"/>
    <property type="match status" value="1"/>
</dbReference>
<dbReference type="SUPFAM" id="SSF51261">
    <property type="entry name" value="Duplicated hybrid motif"/>
    <property type="match status" value="1"/>
</dbReference>
<dbReference type="RefSeq" id="WP_089271138.1">
    <property type="nucleotide sequence ID" value="NZ_FZOC01000001.1"/>
</dbReference>
<dbReference type="AlphaFoldDB" id="A0A238XRG8"/>
<evidence type="ECO:0000313" key="4">
    <source>
        <dbReference type="Proteomes" id="UP000198324"/>
    </source>
</evidence>
<dbReference type="OrthoDB" id="9815245at2"/>
<dbReference type="FunFam" id="2.70.70.10:FF:000006">
    <property type="entry name" value="M23 family peptidase"/>
    <property type="match status" value="1"/>
</dbReference>
<keyword evidence="4" id="KW-1185">Reference proteome</keyword>
<keyword evidence="1" id="KW-0732">Signal</keyword>
<evidence type="ECO:0000259" key="2">
    <source>
        <dbReference type="Pfam" id="PF01551"/>
    </source>
</evidence>
<dbReference type="Proteomes" id="UP000198324">
    <property type="component" value="Unassembled WGS sequence"/>
</dbReference>
<sequence length="300" mass="33471">MLFGKFHIVIFREKRGSTRKLQMRGWMLLGLGLLALALVVGNAILLAGMFSSGSLERSLSLTEKSANEQKTQLLNLSQKLVTLQKDVTRIRDFDSKLRVMINLEQENTMSVSSRGGPGQDMNKGYLPIYRQELLARKMNEFLRQLSVEARLEEVRQQEIMQRLRANKDVLESTPSLWPAGGWVTSGFGWRSSPFTSKREFHKGLDIAAPAGTPIFAPSRGIVSAVERDPAYGLLLSVTHGAGLTTRYAHLQRVNVKHGQVVQRGEVIAYMGDSGRSTGPHLHYEVRVGGVPVNPMRYILN</sequence>
<evidence type="ECO:0000256" key="1">
    <source>
        <dbReference type="ARBA" id="ARBA00022729"/>
    </source>
</evidence>
<dbReference type="CDD" id="cd12797">
    <property type="entry name" value="M23_peptidase"/>
    <property type="match status" value="1"/>
</dbReference>
<dbReference type="Pfam" id="PF01551">
    <property type="entry name" value="Peptidase_M23"/>
    <property type="match status" value="1"/>
</dbReference>
<name>A0A238XRG8_9BACT</name>
<dbReference type="Gene3D" id="2.70.70.10">
    <property type="entry name" value="Glucose Permease (Domain IIA)"/>
    <property type="match status" value="1"/>
</dbReference>
<feature type="domain" description="M23ase beta-sheet core" evidence="2">
    <location>
        <begin position="200"/>
        <end position="294"/>
    </location>
</feature>
<accession>A0A238XRG8</accession>